<dbReference type="EMBL" id="CBTN010000003">
    <property type="protein sequence ID" value="CDH49225.1"/>
    <property type="molecule type" value="Genomic_DNA"/>
</dbReference>
<keyword evidence="2" id="KW-1185">Reference proteome</keyword>
<dbReference type="AlphaFoldDB" id="A0A068RHM7"/>
<evidence type="ECO:0000313" key="2">
    <source>
        <dbReference type="Proteomes" id="UP000027586"/>
    </source>
</evidence>
<name>A0A068RHM7_9FUNG</name>
<comment type="caution">
    <text evidence="1">The sequence shown here is derived from an EMBL/GenBank/DDBJ whole genome shotgun (WGS) entry which is preliminary data.</text>
</comment>
<organism evidence="1 2">
    <name type="scientific">Lichtheimia corymbifera JMRC:FSU:9682</name>
    <dbReference type="NCBI Taxonomy" id="1263082"/>
    <lineage>
        <taxon>Eukaryota</taxon>
        <taxon>Fungi</taxon>
        <taxon>Fungi incertae sedis</taxon>
        <taxon>Mucoromycota</taxon>
        <taxon>Mucoromycotina</taxon>
        <taxon>Mucoromycetes</taxon>
        <taxon>Mucorales</taxon>
        <taxon>Lichtheimiaceae</taxon>
        <taxon>Lichtheimia</taxon>
    </lineage>
</organism>
<accession>A0A068RHM7</accession>
<dbReference type="OrthoDB" id="10576044at2759"/>
<dbReference type="Proteomes" id="UP000027586">
    <property type="component" value="Unassembled WGS sequence"/>
</dbReference>
<reference evidence="1" key="1">
    <citation type="submission" date="2013-08" db="EMBL/GenBank/DDBJ databases">
        <title>Gene expansion shapes genome architecture in the human pathogen Lichtheimia corymbifera: an evolutionary genomics analysis in the ancient terrestrial Mucorales (Mucoromycotina).</title>
        <authorList>
            <person name="Schwartze V.U."/>
            <person name="Winter S."/>
            <person name="Shelest E."/>
            <person name="Marcet-Houben M."/>
            <person name="Horn F."/>
            <person name="Wehner S."/>
            <person name="Hoffmann K."/>
            <person name="Riege K."/>
            <person name="Sammeth M."/>
            <person name="Nowrousian M."/>
            <person name="Valiante V."/>
            <person name="Linde J."/>
            <person name="Jacobsen I.D."/>
            <person name="Marz M."/>
            <person name="Brakhage A.A."/>
            <person name="Gabaldon T."/>
            <person name="Bocker S."/>
            <person name="Voigt K."/>
        </authorList>
    </citation>
    <scope>NUCLEOTIDE SEQUENCE [LARGE SCALE GENOMIC DNA]</scope>
    <source>
        <strain evidence="1">FSU 9682</strain>
    </source>
</reference>
<evidence type="ECO:0000313" key="1">
    <source>
        <dbReference type="EMBL" id="CDH49225.1"/>
    </source>
</evidence>
<proteinExistence type="predicted"/>
<protein>
    <submittedName>
        <fullName evidence="1">Uncharacterized protein</fullName>
    </submittedName>
</protein>
<gene>
    <name evidence="1" type="ORF">LCOR_00976.1</name>
</gene>
<sequence>MMMGIASSMARGPEGCMDVLYFTTTRHQHPFKLHHAIANEQRQKHTDIAVAKHHISQYIALRSPLHIAGALKERHFAP</sequence>
<dbReference type="VEuPathDB" id="FungiDB:LCOR_00976.1"/>